<dbReference type="InterPro" id="IPR050222">
    <property type="entry name" value="MATE_MdtK"/>
</dbReference>
<dbReference type="EMBL" id="JAJEQR010000009">
    <property type="protein sequence ID" value="MCC2230260.1"/>
    <property type="molecule type" value="Genomic_DNA"/>
</dbReference>
<evidence type="ECO:0000313" key="14">
    <source>
        <dbReference type="EMBL" id="MCC2230260.1"/>
    </source>
</evidence>
<dbReference type="Proteomes" id="UP001198182">
    <property type="component" value="Unassembled WGS sequence"/>
</dbReference>
<feature type="transmembrane region" description="Helical" evidence="13">
    <location>
        <begin position="9"/>
        <end position="30"/>
    </location>
</feature>
<keyword evidence="8 13" id="KW-0812">Transmembrane</keyword>
<evidence type="ECO:0000256" key="3">
    <source>
        <dbReference type="ARBA" id="ARBA00010199"/>
    </source>
</evidence>
<gene>
    <name evidence="14" type="ORF">LKD81_04495</name>
</gene>
<comment type="subcellular location">
    <subcellularLocation>
        <location evidence="2">Cell membrane</location>
        <topology evidence="2">Multi-pass membrane protein</topology>
    </subcellularLocation>
</comment>
<dbReference type="InterPro" id="IPR002528">
    <property type="entry name" value="MATE_fam"/>
</dbReference>
<keyword evidence="11 13" id="KW-0472">Membrane</keyword>
<dbReference type="PANTHER" id="PTHR43298">
    <property type="entry name" value="MULTIDRUG RESISTANCE PROTEIN NORM-RELATED"/>
    <property type="match status" value="1"/>
</dbReference>
<dbReference type="GO" id="GO:0042910">
    <property type="term" value="F:xenobiotic transmembrane transporter activity"/>
    <property type="evidence" value="ECO:0007669"/>
    <property type="project" value="InterPro"/>
</dbReference>
<comment type="similarity">
    <text evidence="3">Belongs to the multi antimicrobial extrusion (MATE) (TC 2.A.66.1) family.</text>
</comment>
<protein>
    <recommendedName>
        <fullName evidence="4">Probable multidrug resistance protein NorM</fullName>
    </recommendedName>
    <alternativeName>
        <fullName evidence="12">Multidrug-efflux transporter</fullName>
    </alternativeName>
</protein>
<dbReference type="GO" id="GO:0006811">
    <property type="term" value="P:monoatomic ion transport"/>
    <property type="evidence" value="ECO:0007669"/>
    <property type="project" value="UniProtKB-KW"/>
</dbReference>
<feature type="transmembrane region" description="Helical" evidence="13">
    <location>
        <begin position="161"/>
        <end position="183"/>
    </location>
</feature>
<evidence type="ECO:0000313" key="15">
    <source>
        <dbReference type="Proteomes" id="UP001198182"/>
    </source>
</evidence>
<evidence type="ECO:0000256" key="9">
    <source>
        <dbReference type="ARBA" id="ARBA00022989"/>
    </source>
</evidence>
<accession>A0AAE3JEG6</accession>
<dbReference type="NCBIfam" id="TIGR00797">
    <property type="entry name" value="matE"/>
    <property type="match status" value="1"/>
</dbReference>
<evidence type="ECO:0000256" key="13">
    <source>
        <dbReference type="SAM" id="Phobius"/>
    </source>
</evidence>
<evidence type="ECO:0000256" key="10">
    <source>
        <dbReference type="ARBA" id="ARBA00023065"/>
    </source>
</evidence>
<keyword evidence="7" id="KW-1003">Cell membrane</keyword>
<dbReference type="PIRSF" id="PIRSF006603">
    <property type="entry name" value="DinF"/>
    <property type="match status" value="1"/>
</dbReference>
<sequence>MTAGTEGTTILLFAIPIMGANLLQVLYGFADSVIVGNFVNSSALGAIGLTGSMTWLLLTFCTGLGNGTSIAVSQFFGARKEKEIHEVVATSYLLSFVISLALTSACFLLSRVIIYDFLQTPEEMRADSRLYFLIYSGGLIFQMLYNVTYGILRAYGDSRGALLFLLISSLMNVGLDCLFIIVFQWGVAGAAAATVISQAASAAASILYMRKLFPEVFPKPRFLYAWKEKSRLLLRLSVPITFQQMVTALGFTVLQRLVNTFGAASIEGYAAMQKIEQIAHIPSNSFHTAIASFTGQNIGAGQTERVQKGYRVTVGFGVGISAALCVLVLIFDERLLAMFSIAGEAMKRGCEHLDLLMLFIWANTITNITCGFLQGAGDVRIPAASGFVNLGIRLALSYLFAAMGLGYICYFISMPPAWCLTSFFVYLRYRSGKWKKYRIV</sequence>
<dbReference type="InterPro" id="IPR048279">
    <property type="entry name" value="MdtK-like"/>
</dbReference>
<comment type="function">
    <text evidence="1">Multidrug efflux pump.</text>
</comment>
<feature type="transmembrane region" description="Helical" evidence="13">
    <location>
        <begin position="87"/>
        <end position="110"/>
    </location>
</feature>
<dbReference type="RefSeq" id="WP_308452967.1">
    <property type="nucleotide sequence ID" value="NZ_JAJEQR010000009.1"/>
</dbReference>
<evidence type="ECO:0000256" key="6">
    <source>
        <dbReference type="ARBA" id="ARBA00022449"/>
    </source>
</evidence>
<feature type="transmembrane region" description="Helical" evidence="13">
    <location>
        <begin position="189"/>
        <end position="211"/>
    </location>
</feature>
<reference evidence="14" key="1">
    <citation type="submission" date="2021-10" db="EMBL/GenBank/DDBJ databases">
        <title>Anaerobic single-cell dispensing facilitates the cultivation of human gut bacteria.</title>
        <authorList>
            <person name="Afrizal A."/>
        </authorList>
    </citation>
    <scope>NUCLEOTIDE SEQUENCE</scope>
    <source>
        <strain evidence="14">CLA-AA-H215</strain>
    </source>
</reference>
<keyword evidence="10" id="KW-0406">Ion transport</keyword>
<proteinExistence type="inferred from homology"/>
<dbReference type="Pfam" id="PF01554">
    <property type="entry name" value="MatE"/>
    <property type="match status" value="2"/>
</dbReference>
<keyword evidence="6" id="KW-0050">Antiport</keyword>
<comment type="caution">
    <text evidence="14">The sequence shown here is derived from an EMBL/GenBank/DDBJ whole genome shotgun (WGS) entry which is preliminary data.</text>
</comment>
<name>A0AAE3JEG6_9FIRM</name>
<feature type="transmembrane region" description="Helical" evidence="13">
    <location>
        <begin position="312"/>
        <end position="331"/>
    </location>
</feature>
<feature type="transmembrane region" description="Helical" evidence="13">
    <location>
        <begin position="232"/>
        <end position="254"/>
    </location>
</feature>
<feature type="transmembrane region" description="Helical" evidence="13">
    <location>
        <begin position="130"/>
        <end position="149"/>
    </location>
</feature>
<organism evidence="14 15">
    <name type="scientific">Hominifimenecus microfluidus</name>
    <dbReference type="NCBI Taxonomy" id="2885348"/>
    <lineage>
        <taxon>Bacteria</taxon>
        <taxon>Bacillati</taxon>
        <taxon>Bacillota</taxon>
        <taxon>Clostridia</taxon>
        <taxon>Lachnospirales</taxon>
        <taxon>Lachnospiraceae</taxon>
        <taxon>Hominifimenecus</taxon>
    </lineage>
</organism>
<evidence type="ECO:0000256" key="1">
    <source>
        <dbReference type="ARBA" id="ARBA00003408"/>
    </source>
</evidence>
<dbReference type="AlphaFoldDB" id="A0AAE3JEG6"/>
<feature type="transmembrane region" description="Helical" evidence="13">
    <location>
        <begin position="396"/>
        <end position="427"/>
    </location>
</feature>
<evidence type="ECO:0000256" key="2">
    <source>
        <dbReference type="ARBA" id="ARBA00004651"/>
    </source>
</evidence>
<feature type="transmembrane region" description="Helical" evidence="13">
    <location>
        <begin position="352"/>
        <end position="376"/>
    </location>
</feature>
<dbReference type="GO" id="GO:0015297">
    <property type="term" value="F:antiporter activity"/>
    <property type="evidence" value="ECO:0007669"/>
    <property type="project" value="UniProtKB-KW"/>
</dbReference>
<evidence type="ECO:0000256" key="7">
    <source>
        <dbReference type="ARBA" id="ARBA00022475"/>
    </source>
</evidence>
<evidence type="ECO:0000256" key="4">
    <source>
        <dbReference type="ARBA" id="ARBA00020268"/>
    </source>
</evidence>
<dbReference type="GO" id="GO:0005886">
    <property type="term" value="C:plasma membrane"/>
    <property type="evidence" value="ECO:0007669"/>
    <property type="project" value="UniProtKB-SubCell"/>
</dbReference>
<evidence type="ECO:0000256" key="8">
    <source>
        <dbReference type="ARBA" id="ARBA00022692"/>
    </source>
</evidence>
<dbReference type="PANTHER" id="PTHR43298:SF2">
    <property type="entry name" value="FMN_FAD EXPORTER YEEO-RELATED"/>
    <property type="match status" value="1"/>
</dbReference>
<dbReference type="CDD" id="cd13138">
    <property type="entry name" value="MATE_yoeA_like"/>
    <property type="match status" value="1"/>
</dbReference>
<evidence type="ECO:0000256" key="12">
    <source>
        <dbReference type="ARBA" id="ARBA00031636"/>
    </source>
</evidence>
<keyword evidence="15" id="KW-1185">Reference proteome</keyword>
<keyword evidence="9 13" id="KW-1133">Transmembrane helix</keyword>
<keyword evidence="5" id="KW-0813">Transport</keyword>
<evidence type="ECO:0000256" key="11">
    <source>
        <dbReference type="ARBA" id="ARBA00023136"/>
    </source>
</evidence>
<feature type="transmembrane region" description="Helical" evidence="13">
    <location>
        <begin position="42"/>
        <end position="66"/>
    </location>
</feature>
<evidence type="ECO:0000256" key="5">
    <source>
        <dbReference type="ARBA" id="ARBA00022448"/>
    </source>
</evidence>